<evidence type="ECO:0000313" key="2">
    <source>
        <dbReference type="EMBL" id="EJF84958.1"/>
    </source>
</evidence>
<keyword evidence="3" id="KW-1185">Reference proteome</keyword>
<dbReference type="OrthoDB" id="7922813at2"/>
<sequence length="355" mass="40331">MKKSHPPSSSLVDELRKRFEQQNQENPNPDPLYARVNKSPKRQPSPEPIEKTVYAPQTPLAETIYAPQQPPEGAYDAPNSRRAPVTSSSKLVEPYEIVNLSTGDPEFQRRTNPLYEPSSNGGRTPQKPEEHLYSELNFDQDNGHPSQKPVESLYATVGIGAQGGQDSQQLENPLYAGIGSGRTTPPPRSPKDELTTNLLKNVHFQQSVQEVQKWCTIVYDNQHALNQQLAKVLNDPQNAENILWDFAENPESSAKLAGRQLLGVKSSERRAAEDGFSSLFSAFEKHVHITQRLHKEFTRELERSQRQESPERDTEHGHHHHHRPHHRHARGQGLDSPEHSPQRQRHEEKRPSYAM</sequence>
<name>J0ZAV1_9HYPH</name>
<dbReference type="Proteomes" id="UP000001077">
    <property type="component" value="Unassembled WGS sequence"/>
</dbReference>
<feature type="region of interest" description="Disordered" evidence="1">
    <location>
        <begin position="297"/>
        <end position="355"/>
    </location>
</feature>
<gene>
    <name evidence="2" type="ORF">MCY_01341</name>
</gene>
<dbReference type="NCBIfam" id="NF033856">
    <property type="entry name" value="T4SS_effec_BID"/>
    <property type="match status" value="1"/>
</dbReference>
<comment type="caution">
    <text evidence="2">The sequence shown here is derived from an EMBL/GenBank/DDBJ whole genome shotgun (WGS) entry which is preliminary data.</text>
</comment>
<dbReference type="eggNOG" id="COG2184">
    <property type="taxonomic scope" value="Bacteria"/>
</dbReference>
<dbReference type="HOGENOM" id="CLU_043010_0_0_5"/>
<protein>
    <recommendedName>
        <fullName evidence="4">Bartonella effector protein BID domain-containing protein</fullName>
    </recommendedName>
</protein>
<evidence type="ECO:0008006" key="4">
    <source>
        <dbReference type="Google" id="ProtNLM"/>
    </source>
</evidence>
<feature type="compositionally biased region" description="Basic and acidic residues" evidence="1">
    <location>
        <begin position="336"/>
        <end position="355"/>
    </location>
</feature>
<evidence type="ECO:0000313" key="3">
    <source>
        <dbReference type="Proteomes" id="UP000001077"/>
    </source>
</evidence>
<feature type="region of interest" description="Disordered" evidence="1">
    <location>
        <begin position="1"/>
        <end position="128"/>
    </location>
</feature>
<dbReference type="PATRIC" id="fig|1094556.3.peg.1348"/>
<dbReference type="EMBL" id="AILY01000029">
    <property type="protein sequence ID" value="EJF84958.1"/>
    <property type="molecule type" value="Genomic_DNA"/>
</dbReference>
<evidence type="ECO:0000256" key="1">
    <source>
        <dbReference type="SAM" id="MobiDB-lite"/>
    </source>
</evidence>
<feature type="compositionally biased region" description="Basic and acidic residues" evidence="1">
    <location>
        <begin position="297"/>
        <end position="316"/>
    </location>
</feature>
<feature type="compositionally biased region" description="Basic residues" evidence="1">
    <location>
        <begin position="317"/>
        <end position="330"/>
    </location>
</feature>
<feature type="compositionally biased region" description="Polar residues" evidence="1">
    <location>
        <begin position="1"/>
        <end position="11"/>
    </location>
</feature>
<accession>J0ZAV1</accession>
<dbReference type="RefSeq" id="WP_007347477.1">
    <property type="nucleotide sequence ID" value="NZ_CALY02000061.1"/>
</dbReference>
<dbReference type="AlphaFoldDB" id="J0ZAV1"/>
<feature type="region of interest" description="Disordered" evidence="1">
    <location>
        <begin position="163"/>
        <end position="191"/>
    </location>
</feature>
<proteinExistence type="predicted"/>
<organism evidence="2 3">
    <name type="scientific">Bartonella rattimassiliensis 15908</name>
    <dbReference type="NCBI Taxonomy" id="1094556"/>
    <lineage>
        <taxon>Bacteria</taxon>
        <taxon>Pseudomonadati</taxon>
        <taxon>Pseudomonadota</taxon>
        <taxon>Alphaproteobacteria</taxon>
        <taxon>Hyphomicrobiales</taxon>
        <taxon>Bartonellaceae</taxon>
        <taxon>Bartonella</taxon>
    </lineage>
</organism>
<reference evidence="2 3" key="1">
    <citation type="submission" date="2012-03" db="EMBL/GenBank/DDBJ databases">
        <title>The Genome Sequence of Bartonella rattimassiliensis 15908.</title>
        <authorList>
            <consortium name="The Broad Institute Genome Sequencing Platform"/>
            <consortium name="The Broad Institute Genome Sequencing Center for Infectious Disease"/>
            <person name="Feldgarden M."/>
            <person name="Kirby J."/>
            <person name="Kosoy M."/>
            <person name="Birtles R."/>
            <person name="Probert W.S."/>
            <person name="Chiaraviglio L."/>
            <person name="Young S.K."/>
            <person name="Zeng Q."/>
            <person name="Gargeya S."/>
            <person name="Fitzgerald M."/>
            <person name="Haas B."/>
            <person name="Abouelleil A."/>
            <person name="Alvarado L."/>
            <person name="Arachchi H.M."/>
            <person name="Berlin A."/>
            <person name="Chapman S.B."/>
            <person name="Gearin G."/>
            <person name="Goldberg J."/>
            <person name="Griggs A."/>
            <person name="Gujja S."/>
            <person name="Hansen M."/>
            <person name="Heiman D."/>
            <person name="Howarth C."/>
            <person name="Larimer J."/>
            <person name="Lui A."/>
            <person name="MacDonald P.J.P."/>
            <person name="McCowen C."/>
            <person name="Montmayeur A."/>
            <person name="Murphy C."/>
            <person name="Neiman D."/>
            <person name="Pearson M."/>
            <person name="Priest M."/>
            <person name="Roberts A."/>
            <person name="Saif S."/>
            <person name="Shea T."/>
            <person name="Sisk P."/>
            <person name="Stolte C."/>
            <person name="Sykes S."/>
            <person name="Wortman J."/>
            <person name="Nusbaum C."/>
            <person name="Birren B."/>
        </authorList>
    </citation>
    <scope>NUCLEOTIDE SEQUENCE [LARGE SCALE GENOMIC DNA]</scope>
    <source>
        <strain evidence="2 3">15908</strain>
    </source>
</reference>